<dbReference type="Proteomes" id="UP000274822">
    <property type="component" value="Unassembled WGS sequence"/>
</dbReference>
<comment type="caution">
    <text evidence="2">The sequence shown here is derived from an EMBL/GenBank/DDBJ whole genome shotgun (WGS) entry which is preliminary data.</text>
</comment>
<evidence type="ECO:0000313" key="3">
    <source>
        <dbReference type="Proteomes" id="UP000274822"/>
    </source>
</evidence>
<protein>
    <recommendedName>
        <fullName evidence="1">Complex 1 LYR protein domain-containing protein</fullName>
    </recommendedName>
</protein>
<dbReference type="AlphaFoldDB" id="A0A433QWT4"/>
<dbReference type="CDD" id="cd20262">
    <property type="entry name" value="Complex1_LYR_LYRM2"/>
    <property type="match status" value="1"/>
</dbReference>
<feature type="domain" description="Complex 1 LYR protein" evidence="1">
    <location>
        <begin position="40"/>
        <end position="91"/>
    </location>
</feature>
<dbReference type="InterPro" id="IPR008011">
    <property type="entry name" value="Complex1_LYR_dom"/>
</dbReference>
<dbReference type="Pfam" id="PF05347">
    <property type="entry name" value="Complex1_LYR"/>
    <property type="match status" value="1"/>
</dbReference>
<organism evidence="2 3">
    <name type="scientific">Jimgerdemannia flammicorona</name>
    <dbReference type="NCBI Taxonomy" id="994334"/>
    <lineage>
        <taxon>Eukaryota</taxon>
        <taxon>Fungi</taxon>
        <taxon>Fungi incertae sedis</taxon>
        <taxon>Mucoromycota</taxon>
        <taxon>Mucoromycotina</taxon>
        <taxon>Endogonomycetes</taxon>
        <taxon>Endogonales</taxon>
        <taxon>Endogonaceae</taxon>
        <taxon>Jimgerdemannia</taxon>
    </lineage>
</organism>
<evidence type="ECO:0000259" key="1">
    <source>
        <dbReference type="Pfam" id="PF05347"/>
    </source>
</evidence>
<accession>A0A433QWT4</accession>
<reference evidence="2 3" key="1">
    <citation type="journal article" date="2018" name="New Phytol.">
        <title>Phylogenomics of Endogonaceae and evolution of mycorrhizas within Mucoromycota.</title>
        <authorList>
            <person name="Chang Y."/>
            <person name="Desiro A."/>
            <person name="Na H."/>
            <person name="Sandor L."/>
            <person name="Lipzen A."/>
            <person name="Clum A."/>
            <person name="Barry K."/>
            <person name="Grigoriev I.V."/>
            <person name="Martin F.M."/>
            <person name="Stajich J.E."/>
            <person name="Smith M.E."/>
            <person name="Bonito G."/>
            <person name="Spatafora J.W."/>
        </authorList>
    </citation>
    <scope>NUCLEOTIDE SEQUENCE [LARGE SCALE GENOMIC DNA]</scope>
    <source>
        <strain evidence="2 3">AD002</strain>
    </source>
</reference>
<evidence type="ECO:0000313" key="2">
    <source>
        <dbReference type="EMBL" id="RUS34218.1"/>
    </source>
</evidence>
<dbReference type="EMBL" id="RBNJ01000651">
    <property type="protein sequence ID" value="RUS34218.1"/>
    <property type="molecule type" value="Genomic_DNA"/>
</dbReference>
<sequence length="134" mass="15435">MPLLLESMRPTAIMRFATRPRTRFAADDGPSLDFFITRSKVISLYRDILRALKNVDKRDAQEMKAWARSDIERYRRETDPKKIRLLLSQGTAEFHNRPVVICCNDRGEEGTNGEPFVREISIKPLLSISLLSPT</sequence>
<name>A0A433QWT4_9FUNG</name>
<keyword evidence="3" id="KW-1185">Reference proteome</keyword>
<proteinExistence type="predicted"/>
<dbReference type="InterPro" id="IPR045293">
    <property type="entry name" value="Complex1_LYR_LYRM2"/>
</dbReference>
<gene>
    <name evidence="2" type="ORF">BC938DRAFT_481778</name>
</gene>